<dbReference type="AlphaFoldDB" id="A0A0B8P3T7"/>
<reference evidence="1 2" key="2">
    <citation type="submission" date="2015-01" db="EMBL/GenBank/DDBJ databases">
        <authorList>
            <consortium name="NBRP consortium"/>
            <person name="Sawabe T."/>
            <person name="Meirelles P."/>
            <person name="Feng G."/>
            <person name="Sayaka M."/>
            <person name="Hattori M."/>
            <person name="Ohkuma M."/>
        </authorList>
    </citation>
    <scope>NUCLEOTIDE SEQUENCE [LARGE SCALE GENOMIC DNA]</scope>
    <source>
        <strain evidence="2">JCM 19231</strain>
    </source>
</reference>
<sequence>MHQQLNRNAFHVATHKKLPLVLFNPLASRIDDLDDIDKLV</sequence>
<evidence type="ECO:0000313" key="2">
    <source>
        <dbReference type="Proteomes" id="UP000031671"/>
    </source>
</evidence>
<reference evidence="1 2" key="1">
    <citation type="submission" date="2015-01" db="EMBL/GenBank/DDBJ databases">
        <title>Vibrio sp. C1 JCM 19231 whole genome shotgun sequence.</title>
        <authorList>
            <person name="Sawabe T."/>
            <person name="Meirelles P."/>
            <person name="Feng G."/>
            <person name="Sayaka M."/>
            <person name="Hattori M."/>
            <person name="Ohkuma M."/>
        </authorList>
    </citation>
    <scope>NUCLEOTIDE SEQUENCE [LARGE SCALE GENOMIC DNA]</scope>
    <source>
        <strain evidence="2">JCM 19231</strain>
    </source>
</reference>
<comment type="caution">
    <text evidence="1">The sequence shown here is derived from an EMBL/GenBank/DDBJ whole genome shotgun (WGS) entry which is preliminary data.</text>
</comment>
<dbReference type="EMBL" id="BBRZ01000135">
    <property type="protein sequence ID" value="GAM59262.1"/>
    <property type="molecule type" value="Genomic_DNA"/>
</dbReference>
<evidence type="ECO:0000313" key="1">
    <source>
        <dbReference type="EMBL" id="GAM59262.1"/>
    </source>
</evidence>
<keyword evidence="2" id="KW-1185">Reference proteome</keyword>
<protein>
    <submittedName>
        <fullName evidence="1">Uncharacterized protein</fullName>
    </submittedName>
</protein>
<name>A0A0B8P3T7_9VIBR</name>
<dbReference type="Proteomes" id="UP000031671">
    <property type="component" value="Unassembled WGS sequence"/>
</dbReference>
<gene>
    <name evidence="1" type="ORF">JCM19231_4727</name>
</gene>
<proteinExistence type="predicted"/>
<organism evidence="1 2">
    <name type="scientific">Vibrio ishigakensis</name>
    <dbReference type="NCBI Taxonomy" id="1481914"/>
    <lineage>
        <taxon>Bacteria</taxon>
        <taxon>Pseudomonadati</taxon>
        <taxon>Pseudomonadota</taxon>
        <taxon>Gammaproteobacteria</taxon>
        <taxon>Vibrionales</taxon>
        <taxon>Vibrionaceae</taxon>
        <taxon>Vibrio</taxon>
    </lineage>
</organism>
<accession>A0A0B8P3T7</accession>